<keyword evidence="4 16" id="KW-0945">Host-virus interaction</keyword>
<gene>
    <name evidence="16 18" type="primary">E6</name>
</gene>
<keyword evidence="3 16" id="KW-1048">Host nucleus</keyword>
<keyword evidence="2 16" id="KW-0244">Early protein</keyword>
<dbReference type="GO" id="GO:0008270">
    <property type="term" value="F:zinc ion binding"/>
    <property type="evidence" value="ECO:0007669"/>
    <property type="project" value="UniProtKB-KW"/>
</dbReference>
<dbReference type="Pfam" id="PF00518">
    <property type="entry name" value="E6"/>
    <property type="match status" value="1"/>
</dbReference>
<dbReference type="GO" id="GO:0042025">
    <property type="term" value="C:host cell nucleus"/>
    <property type="evidence" value="ECO:0007669"/>
    <property type="project" value="UniProtKB-SubCell"/>
</dbReference>
<keyword evidence="12 16" id="KW-0804">Transcription</keyword>
<keyword evidence="13 16" id="KW-1035">Host cytoplasm</keyword>
<evidence type="ECO:0000256" key="15">
    <source>
        <dbReference type="ARBA" id="ARBA00023323"/>
    </source>
</evidence>
<dbReference type="HAMAP" id="MF_04006">
    <property type="entry name" value="HPV_E6"/>
    <property type="match status" value="1"/>
</dbReference>
<keyword evidence="11 16" id="KW-0010">Activator</keyword>
<evidence type="ECO:0000313" key="18">
    <source>
        <dbReference type="EMBL" id="ATQ38366.1"/>
    </source>
</evidence>
<keyword evidence="9 16" id="KW-0805">Transcription regulation</keyword>
<evidence type="ECO:0000256" key="14">
    <source>
        <dbReference type="ARBA" id="ARBA00023280"/>
    </source>
</evidence>
<dbReference type="GO" id="GO:0039648">
    <property type="term" value="P:symbiont-mediated perturbation of host ubiquitin-like protein modification"/>
    <property type="evidence" value="ECO:0007669"/>
    <property type="project" value="UniProtKB-UniRule"/>
</dbReference>
<keyword evidence="5 16" id="KW-1090">Inhibition of host innate immune response by virus</keyword>
<dbReference type="Gene3D" id="3.30.240.40">
    <property type="entry name" value="E6 early regulatory protein"/>
    <property type="match status" value="2"/>
</dbReference>
<evidence type="ECO:0000256" key="17">
    <source>
        <dbReference type="RuleBase" id="RU363123"/>
    </source>
</evidence>
<evidence type="ECO:0000256" key="12">
    <source>
        <dbReference type="ARBA" id="ARBA00023163"/>
    </source>
</evidence>
<feature type="zinc finger region" evidence="16">
    <location>
        <begin position="108"/>
        <end position="144"/>
    </location>
</feature>
<comment type="subunit">
    <text evidence="16">Forms homodimers. Interacts with ubiquitin-protein ligase UBE3A/E6-AP; this interaction stimulates UBE3A ubiquitin activity. Interacts with host BAK1.</text>
</comment>
<comment type="function">
    <text evidence="16">Plays a major role in the induction and maintenance of cellular transformation. E6 associates with host UBE3A/E6-AP ubiquitin-protein ligase and modulates its activity. Protects host keratinocytes from apoptosis by mediating the degradation of host BAK1. May also inhibit host immune response.</text>
</comment>
<dbReference type="EMBL" id="MF588718">
    <property type="protein sequence ID" value="ATQ38366.1"/>
    <property type="molecule type" value="Genomic_DNA"/>
</dbReference>
<reference evidence="18" key="1">
    <citation type="journal article" date="2018" name="MSphere">
        <title>Metagenomic Discovery of 83 New Human Papillomavirus Types in Patients with Immunodeficiency.</title>
        <authorList>
            <person name="Pastrana D.V."/>
            <person name="Peretti A."/>
            <person name="Welch N.L."/>
            <person name="Borgogna C."/>
            <person name="Olivero C."/>
            <person name="Badolato R."/>
            <person name="Notarangelo L.D."/>
            <person name="Gariglio M."/>
            <person name="FitzGerald P.C."/>
            <person name="McIntosh C.E."/>
            <person name="Reeves J."/>
            <person name="Starrett G.J."/>
            <person name="Bliskovsky V."/>
            <person name="Velez D."/>
            <person name="Brownell I."/>
            <person name="Yarchoan R."/>
            <person name="Wyvill K.M."/>
            <person name="Uldrick T.S."/>
            <person name="Maldarelli F."/>
            <person name="Lisco A."/>
            <person name="Sereti I."/>
            <person name="Gonzalez C.M."/>
            <person name="Androphy E.J."/>
            <person name="McBride A.A."/>
            <person name="Van Doorslaer K."/>
            <person name="Garcia F."/>
            <person name="Dvoretzky I."/>
            <person name="Liu J.S."/>
            <person name="Han J."/>
            <person name="Murphy P.M."/>
            <person name="McDermott D.H."/>
            <person name="Buck C.B."/>
        </authorList>
    </citation>
    <scope>NUCLEOTIDE SEQUENCE</scope>
    <source>
        <strain evidence="18">Gamma12_w11c13</strain>
    </source>
</reference>
<keyword evidence="6 16" id="KW-0479">Metal-binding</keyword>
<dbReference type="GO" id="GO:0003677">
    <property type="term" value="F:DNA binding"/>
    <property type="evidence" value="ECO:0007669"/>
    <property type="project" value="UniProtKB-UniRule"/>
</dbReference>
<keyword evidence="8 16" id="KW-0862">Zinc</keyword>
<comment type="subcellular location">
    <subcellularLocation>
        <location evidence="16 17">Host cytoplasm</location>
    </subcellularLocation>
    <subcellularLocation>
        <location evidence="16 17">Host nucleus</location>
    </subcellularLocation>
</comment>
<dbReference type="Proteomes" id="UP000290658">
    <property type="component" value="Segment"/>
</dbReference>
<dbReference type="InterPro" id="IPR038575">
    <property type="entry name" value="E6_sf"/>
</dbReference>
<evidence type="ECO:0000256" key="8">
    <source>
        <dbReference type="ARBA" id="ARBA00022833"/>
    </source>
</evidence>
<dbReference type="GO" id="GO:0039502">
    <property type="term" value="P:symbiont-mediated suppression of host type I interferon-mediated signaling pathway"/>
    <property type="evidence" value="ECO:0007669"/>
    <property type="project" value="UniProtKB-UniRule"/>
</dbReference>
<evidence type="ECO:0000256" key="9">
    <source>
        <dbReference type="ARBA" id="ARBA00023015"/>
    </source>
</evidence>
<evidence type="ECO:0000256" key="7">
    <source>
        <dbReference type="ARBA" id="ARBA00022771"/>
    </source>
</evidence>
<dbReference type="GO" id="GO:0006351">
    <property type="term" value="P:DNA-templated transcription"/>
    <property type="evidence" value="ECO:0007669"/>
    <property type="project" value="UniProtKB-UniRule"/>
</dbReference>
<evidence type="ECO:0000256" key="6">
    <source>
        <dbReference type="ARBA" id="ARBA00022723"/>
    </source>
</evidence>
<dbReference type="GO" id="GO:0006355">
    <property type="term" value="P:regulation of DNA-templated transcription"/>
    <property type="evidence" value="ECO:0007669"/>
    <property type="project" value="UniProtKB-UniRule"/>
</dbReference>
<dbReference type="GO" id="GO:0030430">
    <property type="term" value="C:host cell cytoplasm"/>
    <property type="evidence" value="ECO:0007669"/>
    <property type="project" value="UniProtKB-SubCell"/>
</dbReference>
<comment type="caution">
    <text evidence="16">Lacks conserved residue(s) required for the propagation of feature annotation.</text>
</comment>
<evidence type="ECO:0000256" key="16">
    <source>
        <dbReference type="HAMAP-Rule" id="MF_04006"/>
    </source>
</evidence>
<sequence length="147" mass="17670">MLQILFFQMETVRPTTVSEFCAFYNIPFVTLGMKCCFCNNWMNCVELASFEFKNLSLLWRGNVCYACCCQCLRLSAKCEFERYYRCSVKARLIEDIVQMPLSEIVIRCLHCFSSLDYVEKVEHKYRDDWIHLVRQYWRGECRHCCKK</sequence>
<keyword evidence="10 16" id="KW-0238">DNA-binding</keyword>
<evidence type="ECO:0000256" key="10">
    <source>
        <dbReference type="ARBA" id="ARBA00023125"/>
    </source>
</evidence>
<comment type="similarity">
    <text evidence="1 16 17">Belongs to the papillomaviridae E6 protein family.</text>
</comment>
<evidence type="ECO:0000256" key="4">
    <source>
        <dbReference type="ARBA" id="ARBA00022581"/>
    </source>
</evidence>
<keyword evidence="14 16" id="KW-0899">Viral immunoevasion</keyword>
<dbReference type="SUPFAM" id="SSF161229">
    <property type="entry name" value="E6 C-terminal domain-like"/>
    <property type="match status" value="2"/>
</dbReference>
<evidence type="ECO:0000256" key="13">
    <source>
        <dbReference type="ARBA" id="ARBA00023200"/>
    </source>
</evidence>
<organism evidence="18">
    <name type="scientific">Gammapapillomavirus 12</name>
    <dbReference type="NCBI Taxonomy" id="1513257"/>
    <lineage>
        <taxon>Viruses</taxon>
        <taxon>Monodnaviria</taxon>
        <taxon>Shotokuvirae</taxon>
        <taxon>Cossaviricota</taxon>
        <taxon>Papovaviricetes</taxon>
        <taxon>Zurhausenvirales</taxon>
        <taxon>Papillomaviridae</taxon>
        <taxon>Firstpapillomavirinae</taxon>
        <taxon>Gammapapillomavirus</taxon>
    </lineage>
</organism>
<dbReference type="InterPro" id="IPR001334">
    <property type="entry name" value="E6"/>
</dbReference>
<evidence type="ECO:0000256" key="1">
    <source>
        <dbReference type="ARBA" id="ARBA00006346"/>
    </source>
</evidence>
<keyword evidence="7 16" id="KW-0863">Zinc-finger</keyword>
<accession>A0A2D2ALM8</accession>
<feature type="zinc finger region" evidence="16">
    <location>
        <begin position="35"/>
        <end position="71"/>
    </location>
</feature>
<protein>
    <recommendedName>
        <fullName evidence="16 17">Protein E6</fullName>
    </recommendedName>
</protein>
<evidence type="ECO:0000256" key="3">
    <source>
        <dbReference type="ARBA" id="ARBA00022562"/>
    </source>
</evidence>
<dbReference type="GO" id="GO:0052150">
    <property type="term" value="P:symbiont-mediated perturbation of host apoptosis"/>
    <property type="evidence" value="ECO:0007669"/>
    <property type="project" value="UniProtKB-KW"/>
</dbReference>
<proteinExistence type="inferred from homology"/>
<keyword evidence="15 16" id="KW-1119">Modulation of host cell apoptosis by virus</keyword>
<evidence type="ECO:0000256" key="11">
    <source>
        <dbReference type="ARBA" id="ARBA00023159"/>
    </source>
</evidence>
<evidence type="ECO:0000256" key="2">
    <source>
        <dbReference type="ARBA" id="ARBA00022518"/>
    </source>
</evidence>
<dbReference type="GO" id="GO:0052170">
    <property type="term" value="P:symbiont-mediated suppression of host innate immune response"/>
    <property type="evidence" value="ECO:0007669"/>
    <property type="project" value="UniProtKB-KW"/>
</dbReference>
<evidence type="ECO:0000256" key="5">
    <source>
        <dbReference type="ARBA" id="ARBA00022632"/>
    </source>
</evidence>
<name>A0A2D2ALM8_9PAPI</name>